<name>A0AAU9S8Z5_THLAR</name>
<dbReference type="PANTHER" id="PTHR14379">
    <property type="entry name" value="LIMKAIN B LKAP"/>
    <property type="match status" value="1"/>
</dbReference>
<dbReference type="Proteomes" id="UP000836841">
    <property type="component" value="Chromosome 5"/>
</dbReference>
<dbReference type="AlphaFoldDB" id="A0AAU9S8Z5"/>
<evidence type="ECO:0000313" key="2">
    <source>
        <dbReference type="Proteomes" id="UP000836841"/>
    </source>
</evidence>
<keyword evidence="2" id="KW-1185">Reference proteome</keyword>
<dbReference type="GO" id="GO:0005777">
    <property type="term" value="C:peroxisome"/>
    <property type="evidence" value="ECO:0007669"/>
    <property type="project" value="InterPro"/>
</dbReference>
<dbReference type="EMBL" id="OU466861">
    <property type="protein sequence ID" value="CAH2063207.1"/>
    <property type="molecule type" value="Genomic_DNA"/>
</dbReference>
<proteinExistence type="predicted"/>
<protein>
    <recommendedName>
        <fullName evidence="3">NYN domain-containing protein</fullName>
    </recommendedName>
</protein>
<dbReference type="InterPro" id="IPR024768">
    <property type="entry name" value="Marf1"/>
</dbReference>
<dbReference type="GO" id="GO:0010468">
    <property type="term" value="P:regulation of gene expression"/>
    <property type="evidence" value="ECO:0007669"/>
    <property type="project" value="InterPro"/>
</dbReference>
<reference evidence="1 2" key="1">
    <citation type="submission" date="2022-03" db="EMBL/GenBank/DDBJ databases">
        <authorList>
            <person name="Nunn A."/>
            <person name="Chopra R."/>
            <person name="Nunn A."/>
            <person name="Contreras Garrido A."/>
        </authorList>
    </citation>
    <scope>NUCLEOTIDE SEQUENCE [LARGE SCALE GENOMIC DNA]</scope>
</reference>
<organism evidence="1 2">
    <name type="scientific">Thlaspi arvense</name>
    <name type="common">Field penny-cress</name>
    <dbReference type="NCBI Taxonomy" id="13288"/>
    <lineage>
        <taxon>Eukaryota</taxon>
        <taxon>Viridiplantae</taxon>
        <taxon>Streptophyta</taxon>
        <taxon>Embryophyta</taxon>
        <taxon>Tracheophyta</taxon>
        <taxon>Spermatophyta</taxon>
        <taxon>Magnoliopsida</taxon>
        <taxon>eudicotyledons</taxon>
        <taxon>Gunneridae</taxon>
        <taxon>Pentapetalae</taxon>
        <taxon>rosids</taxon>
        <taxon>malvids</taxon>
        <taxon>Brassicales</taxon>
        <taxon>Brassicaceae</taxon>
        <taxon>Thlaspideae</taxon>
        <taxon>Thlaspi</taxon>
    </lineage>
</organism>
<sequence length="349" mass="39997">MRRRPVYMGTNTNVYWNADSWLSDRYNEPCFIIESLFSSLFKKYRHGHHITAYGDAVKVSDDLTDGYYLHLGFYIFEKRGSEDERFYLMLVKAVQVASIKHRTVIIAKLSQDSAMICRVLASLRNKGCSVVYVVPELDVDKATPGITVSSERNDTSVPVWPCPHLFDREPGVEYNDSERYFIEPPAPEAHTVSFTMPLDVDTSVFWDVEDYPFPPGLDLSMFYENIAAAVRARVLYSTGGVSIYAYVAKEEEFGYRDRNGNHCGTQSSSRQACKIVQDDYGLSFVVYGQSCETSSSQTSRSVDVTMFSWHCLLKKSHYHRAMFRYCLEKSYQQFQIPESARTEDTDCDD</sequence>
<gene>
    <name evidence="1" type="ORF">TAV2_LOCUS16275</name>
</gene>
<dbReference type="PANTHER" id="PTHR14379:SF3">
    <property type="entry name" value="MEIOSIS REGULATOR AND MRNA STABILITY FACTOR 1"/>
    <property type="match status" value="1"/>
</dbReference>
<accession>A0AAU9S8Z5</accession>
<evidence type="ECO:0008006" key="3">
    <source>
        <dbReference type="Google" id="ProtNLM"/>
    </source>
</evidence>
<evidence type="ECO:0000313" key="1">
    <source>
        <dbReference type="EMBL" id="CAH2063207.1"/>
    </source>
</evidence>